<comment type="caution">
    <text evidence="1">The sequence shown here is derived from an EMBL/GenBank/DDBJ whole genome shotgun (WGS) entry which is preliminary data.</text>
</comment>
<dbReference type="AlphaFoldDB" id="A0A5B7IJB7"/>
<evidence type="ECO:0000313" key="1">
    <source>
        <dbReference type="EMBL" id="MPC80908.1"/>
    </source>
</evidence>
<gene>
    <name evidence="1" type="ORF">E2C01_075505</name>
</gene>
<name>A0A5B7IJB7_PORTR</name>
<organism evidence="1 2">
    <name type="scientific">Portunus trituberculatus</name>
    <name type="common">Swimming crab</name>
    <name type="synonym">Neptunus trituberculatus</name>
    <dbReference type="NCBI Taxonomy" id="210409"/>
    <lineage>
        <taxon>Eukaryota</taxon>
        <taxon>Metazoa</taxon>
        <taxon>Ecdysozoa</taxon>
        <taxon>Arthropoda</taxon>
        <taxon>Crustacea</taxon>
        <taxon>Multicrustacea</taxon>
        <taxon>Malacostraca</taxon>
        <taxon>Eumalacostraca</taxon>
        <taxon>Eucarida</taxon>
        <taxon>Decapoda</taxon>
        <taxon>Pleocyemata</taxon>
        <taxon>Brachyura</taxon>
        <taxon>Eubrachyura</taxon>
        <taxon>Portunoidea</taxon>
        <taxon>Portunidae</taxon>
        <taxon>Portuninae</taxon>
        <taxon>Portunus</taxon>
    </lineage>
</organism>
<reference evidence="1 2" key="1">
    <citation type="submission" date="2019-05" db="EMBL/GenBank/DDBJ databases">
        <title>Another draft genome of Portunus trituberculatus and its Hox gene families provides insights of decapod evolution.</title>
        <authorList>
            <person name="Jeong J.-H."/>
            <person name="Song I."/>
            <person name="Kim S."/>
            <person name="Choi T."/>
            <person name="Kim D."/>
            <person name="Ryu S."/>
            <person name="Kim W."/>
        </authorList>
    </citation>
    <scope>NUCLEOTIDE SEQUENCE [LARGE SCALE GENOMIC DNA]</scope>
    <source>
        <tissue evidence="1">Muscle</tissue>
    </source>
</reference>
<protein>
    <submittedName>
        <fullName evidence="1">Uncharacterized protein</fullName>
    </submittedName>
</protein>
<evidence type="ECO:0000313" key="2">
    <source>
        <dbReference type="Proteomes" id="UP000324222"/>
    </source>
</evidence>
<sequence length="62" mass="6900">MNAGLLAGLDDLANLTQAKRLRTYKGHIGHDSGYGHVVRTKALRRYKISTVIRLKIDPLQAN</sequence>
<keyword evidence="2" id="KW-1185">Reference proteome</keyword>
<dbReference type="Proteomes" id="UP000324222">
    <property type="component" value="Unassembled WGS sequence"/>
</dbReference>
<accession>A0A5B7IJB7</accession>
<dbReference type="EMBL" id="VSRR010055372">
    <property type="protein sequence ID" value="MPC80908.1"/>
    <property type="molecule type" value="Genomic_DNA"/>
</dbReference>
<proteinExistence type="predicted"/>